<evidence type="ECO:0000313" key="7">
    <source>
        <dbReference type="Proteomes" id="UP000632849"/>
    </source>
</evidence>
<organism evidence="6 7">
    <name type="scientific">Streptomyces filamentosus</name>
    <name type="common">Streptomyces roseosporus</name>
    <dbReference type="NCBI Taxonomy" id="67294"/>
    <lineage>
        <taxon>Bacteria</taxon>
        <taxon>Bacillati</taxon>
        <taxon>Actinomycetota</taxon>
        <taxon>Actinomycetes</taxon>
        <taxon>Kitasatosporales</taxon>
        <taxon>Streptomycetaceae</taxon>
        <taxon>Streptomyces</taxon>
    </lineage>
</organism>
<keyword evidence="1" id="KW-0540">Nuclease</keyword>
<dbReference type="InterPro" id="IPR015210">
    <property type="entry name" value="NaeI"/>
</dbReference>
<dbReference type="GO" id="GO:0009036">
    <property type="term" value="F:type II site-specific deoxyribonuclease activity"/>
    <property type="evidence" value="ECO:0007669"/>
    <property type="project" value="InterPro"/>
</dbReference>
<evidence type="ECO:0000256" key="1">
    <source>
        <dbReference type="ARBA" id="ARBA00022722"/>
    </source>
</evidence>
<evidence type="ECO:0000259" key="5">
    <source>
        <dbReference type="Pfam" id="PF09126"/>
    </source>
</evidence>
<evidence type="ECO:0000313" key="6">
    <source>
        <dbReference type="EMBL" id="GHF99597.1"/>
    </source>
</evidence>
<dbReference type="Gene3D" id="1.10.10.10">
    <property type="entry name" value="Winged helix-like DNA-binding domain superfamily/Winged helix DNA-binding domain"/>
    <property type="match status" value="1"/>
</dbReference>
<gene>
    <name evidence="6" type="ORF">GCM10017667_33210</name>
</gene>
<dbReference type="GO" id="GO:0009307">
    <property type="term" value="P:DNA restriction-modification system"/>
    <property type="evidence" value="ECO:0007669"/>
    <property type="project" value="InterPro"/>
</dbReference>
<dbReference type="InterPro" id="IPR011335">
    <property type="entry name" value="Restrct_endonuc-II-like"/>
</dbReference>
<reference evidence="6" key="2">
    <citation type="submission" date="2020-09" db="EMBL/GenBank/DDBJ databases">
        <authorList>
            <person name="Sun Q."/>
            <person name="Ohkuma M."/>
        </authorList>
    </citation>
    <scope>NUCLEOTIDE SEQUENCE</scope>
    <source>
        <strain evidence="6">JCM 4122</strain>
    </source>
</reference>
<dbReference type="SUPFAM" id="SSF52980">
    <property type="entry name" value="Restriction endonuclease-like"/>
    <property type="match status" value="1"/>
</dbReference>
<dbReference type="InterPro" id="IPR037057">
    <property type="entry name" value="DNA_rep_MutH/T2_RE_sf"/>
</dbReference>
<dbReference type="CDD" id="cd22338">
    <property type="entry name" value="NaeI-like"/>
    <property type="match status" value="1"/>
</dbReference>
<protein>
    <recommendedName>
        <fullName evidence="5">Type II restriction enzyme NaeI domain-containing protein</fullName>
    </recommendedName>
</protein>
<dbReference type="Gene3D" id="3.40.600.10">
    <property type="entry name" value="DNA mismatch repair MutH/Restriction endonuclease, type II"/>
    <property type="match status" value="1"/>
</dbReference>
<dbReference type="AlphaFoldDB" id="A0A919BMC7"/>
<dbReference type="InterPro" id="IPR036388">
    <property type="entry name" value="WH-like_DNA-bd_sf"/>
</dbReference>
<sequence>MLPLDVSAAINIQTQNLLASDPGLAVVWHHLRGLDSAERRFARTLRDTIDQLLNGEDTGRYDWNSLYKTEKTHAGTLVEIKLQREFGFGDGAEMDYRIAGIDVDCKYSQQFGGWMIPPEAQGHLCLLVWANDEQSRWSAGVFRVRDEWLNKGNNRDLKLTVKAQHRDKIAWLWRDAELPENVLLHMDADDRAAVFLSRSGQARLNELFRRVQDRRIGRNVIRTVAQQKDYMKRVRGNGGSRSALRKEGFLIMGEYESHRRIAAKLGVPVPLDGEFVSTRVTEVGPGDPRRSVLLDDRLWARARPGETPAPGPSLPSHTG</sequence>
<dbReference type="RefSeq" id="WP_190041877.1">
    <property type="nucleotide sequence ID" value="NZ_BNBE01000001.1"/>
</dbReference>
<name>A0A919BMC7_STRFL</name>
<dbReference type="EMBL" id="BNBE01000001">
    <property type="protein sequence ID" value="GHF99597.1"/>
    <property type="molecule type" value="Genomic_DNA"/>
</dbReference>
<evidence type="ECO:0000256" key="4">
    <source>
        <dbReference type="SAM" id="MobiDB-lite"/>
    </source>
</evidence>
<feature type="region of interest" description="Disordered" evidence="4">
    <location>
        <begin position="300"/>
        <end position="319"/>
    </location>
</feature>
<proteinExistence type="predicted"/>
<feature type="domain" description="Type II restriction enzyme NaeI" evidence="5">
    <location>
        <begin position="28"/>
        <end position="307"/>
    </location>
</feature>
<reference evidence="6" key="1">
    <citation type="journal article" date="2014" name="Int. J. Syst. Evol. Microbiol.">
        <title>Complete genome sequence of Corynebacterium casei LMG S-19264T (=DSM 44701T), isolated from a smear-ripened cheese.</title>
        <authorList>
            <consortium name="US DOE Joint Genome Institute (JGI-PGF)"/>
            <person name="Walter F."/>
            <person name="Albersmeier A."/>
            <person name="Kalinowski J."/>
            <person name="Ruckert C."/>
        </authorList>
    </citation>
    <scope>NUCLEOTIDE SEQUENCE</scope>
    <source>
        <strain evidence="6">JCM 4122</strain>
    </source>
</reference>
<accession>A0A919BMC7</accession>
<keyword evidence="2" id="KW-0255">Endonuclease</keyword>
<keyword evidence="3" id="KW-0378">Hydrolase</keyword>
<dbReference type="Pfam" id="PF09126">
    <property type="entry name" value="NaeI"/>
    <property type="match status" value="1"/>
</dbReference>
<evidence type="ECO:0000256" key="2">
    <source>
        <dbReference type="ARBA" id="ARBA00022759"/>
    </source>
</evidence>
<keyword evidence="7" id="KW-1185">Reference proteome</keyword>
<dbReference type="GO" id="GO:0003677">
    <property type="term" value="F:DNA binding"/>
    <property type="evidence" value="ECO:0007669"/>
    <property type="project" value="InterPro"/>
</dbReference>
<comment type="caution">
    <text evidence="6">The sequence shown here is derived from an EMBL/GenBank/DDBJ whole genome shotgun (WGS) entry which is preliminary data.</text>
</comment>
<dbReference type="Proteomes" id="UP000632849">
    <property type="component" value="Unassembled WGS sequence"/>
</dbReference>
<evidence type="ECO:0000256" key="3">
    <source>
        <dbReference type="ARBA" id="ARBA00022801"/>
    </source>
</evidence>